<dbReference type="AlphaFoldDB" id="A0AA38RWL1"/>
<evidence type="ECO:0000256" key="2">
    <source>
        <dbReference type="SAM" id="MobiDB-lite"/>
    </source>
</evidence>
<proteinExistence type="predicted"/>
<keyword evidence="1" id="KW-0175">Coiled coil</keyword>
<dbReference type="CDD" id="cd14688">
    <property type="entry name" value="bZIP_YAP"/>
    <property type="match status" value="1"/>
</dbReference>
<feature type="compositionally biased region" description="Acidic residues" evidence="2">
    <location>
        <begin position="84"/>
        <end position="95"/>
    </location>
</feature>
<dbReference type="SUPFAM" id="SSF57959">
    <property type="entry name" value="Leucine zipper domain"/>
    <property type="match status" value="1"/>
</dbReference>
<dbReference type="GO" id="GO:0003700">
    <property type="term" value="F:DNA-binding transcription factor activity"/>
    <property type="evidence" value="ECO:0007669"/>
    <property type="project" value="InterPro"/>
</dbReference>
<keyword evidence="4" id="KW-1185">Reference proteome</keyword>
<dbReference type="Proteomes" id="UP001174694">
    <property type="component" value="Unassembled WGS sequence"/>
</dbReference>
<evidence type="ECO:0000313" key="4">
    <source>
        <dbReference type="Proteomes" id="UP001174694"/>
    </source>
</evidence>
<feature type="compositionally biased region" description="Pro residues" evidence="2">
    <location>
        <begin position="138"/>
        <end position="148"/>
    </location>
</feature>
<evidence type="ECO:0000313" key="3">
    <source>
        <dbReference type="EMBL" id="KAJ9143810.1"/>
    </source>
</evidence>
<dbReference type="EMBL" id="JANBVO010000018">
    <property type="protein sequence ID" value="KAJ9143810.1"/>
    <property type="molecule type" value="Genomic_DNA"/>
</dbReference>
<feature type="coiled-coil region" evidence="1">
    <location>
        <begin position="30"/>
        <end position="57"/>
    </location>
</feature>
<feature type="region of interest" description="Disordered" evidence="2">
    <location>
        <begin position="74"/>
        <end position="187"/>
    </location>
</feature>
<sequence>MQGPNSTAEDAELASQQRRERGRLAQRAFRQRQIETIRALREENQALRDAIDTVSQAAARGDDGALRAAIQSARRIARLGHPDSDDDDGNEDSEEMQPSPCEEGPGSRPAEQSYPASDLYFPSQVSPQMFSSAISPALAPPEVHPPRAPSGRVSPRLTYGVWFEPTGAGPGEPVGAADVGSASEGEE</sequence>
<reference evidence="3" key="1">
    <citation type="submission" date="2022-07" db="EMBL/GenBank/DDBJ databases">
        <title>Fungi with potential for degradation of polypropylene.</title>
        <authorList>
            <person name="Gostincar C."/>
        </authorList>
    </citation>
    <scope>NUCLEOTIDE SEQUENCE</scope>
    <source>
        <strain evidence="3">EXF-13308</strain>
    </source>
</reference>
<feature type="region of interest" description="Disordered" evidence="2">
    <location>
        <begin position="1"/>
        <end position="27"/>
    </location>
</feature>
<protein>
    <recommendedName>
        <fullName evidence="5">BZIP domain-containing protein</fullName>
    </recommendedName>
</protein>
<name>A0AA38RWL1_9PEZI</name>
<dbReference type="InterPro" id="IPR046347">
    <property type="entry name" value="bZIP_sf"/>
</dbReference>
<comment type="caution">
    <text evidence="3">The sequence shown here is derived from an EMBL/GenBank/DDBJ whole genome shotgun (WGS) entry which is preliminary data.</text>
</comment>
<evidence type="ECO:0000256" key="1">
    <source>
        <dbReference type="SAM" id="Coils"/>
    </source>
</evidence>
<gene>
    <name evidence="3" type="ORF">NKR23_g6276</name>
</gene>
<organism evidence="3 4">
    <name type="scientific">Pleurostoma richardsiae</name>
    <dbReference type="NCBI Taxonomy" id="41990"/>
    <lineage>
        <taxon>Eukaryota</taxon>
        <taxon>Fungi</taxon>
        <taxon>Dikarya</taxon>
        <taxon>Ascomycota</taxon>
        <taxon>Pezizomycotina</taxon>
        <taxon>Sordariomycetes</taxon>
        <taxon>Sordariomycetidae</taxon>
        <taxon>Calosphaeriales</taxon>
        <taxon>Pleurostomataceae</taxon>
        <taxon>Pleurostoma</taxon>
    </lineage>
</organism>
<accession>A0AA38RWL1</accession>
<feature type="compositionally biased region" description="Polar residues" evidence="2">
    <location>
        <begin position="123"/>
        <end position="134"/>
    </location>
</feature>
<dbReference type="Gene3D" id="1.20.5.170">
    <property type="match status" value="1"/>
</dbReference>
<evidence type="ECO:0008006" key="5">
    <source>
        <dbReference type="Google" id="ProtNLM"/>
    </source>
</evidence>